<keyword evidence="4" id="KW-0067">ATP-binding</keyword>
<evidence type="ECO:0000313" key="9">
    <source>
        <dbReference type="Proteomes" id="UP000064967"/>
    </source>
</evidence>
<keyword evidence="6" id="KW-1133">Transmembrane helix</keyword>
<dbReference type="SUPFAM" id="SSF56112">
    <property type="entry name" value="Protein kinase-like (PK-like)"/>
    <property type="match status" value="1"/>
</dbReference>
<dbReference type="Gene3D" id="3.30.200.20">
    <property type="entry name" value="Phosphorylase Kinase, domain 1"/>
    <property type="match status" value="1"/>
</dbReference>
<dbReference type="CDD" id="cd14014">
    <property type="entry name" value="STKc_PknB_like"/>
    <property type="match status" value="1"/>
</dbReference>
<evidence type="ECO:0000259" key="7">
    <source>
        <dbReference type="PROSITE" id="PS50011"/>
    </source>
</evidence>
<feature type="domain" description="Protein kinase" evidence="7">
    <location>
        <begin position="16"/>
        <end position="290"/>
    </location>
</feature>
<keyword evidence="1" id="KW-0808">Transferase</keyword>
<dbReference type="PANTHER" id="PTHR43289:SF6">
    <property type="entry name" value="SERINE_THREONINE-PROTEIN KINASE NEKL-3"/>
    <property type="match status" value="1"/>
</dbReference>
<dbReference type="OrthoDB" id="9801841at2"/>
<dbReference type="PROSITE" id="PS50011">
    <property type="entry name" value="PROTEIN_KINASE_DOM"/>
    <property type="match status" value="1"/>
</dbReference>
<feature type="transmembrane region" description="Helical" evidence="6">
    <location>
        <begin position="398"/>
        <end position="418"/>
    </location>
</feature>
<keyword evidence="6" id="KW-0812">Transmembrane</keyword>
<dbReference type="InterPro" id="IPR011009">
    <property type="entry name" value="Kinase-like_dom_sf"/>
</dbReference>
<feature type="compositionally biased region" description="Basic and acidic residues" evidence="5">
    <location>
        <begin position="367"/>
        <end position="377"/>
    </location>
</feature>
<sequence>MAEQSTADYRGSLGRYALYGEIAAGGMATVHLARLLAHGFARTVAIKRLHPHLAKDPEFVGMFLEEARLAARVRHPNVVATLDVVSDDNELFLVMEYVAGESLSRLVRKTRDEGRLVPARYIVGIVCAALEGLHAAHEAKSEKGQPLGIVHRDVSPQNIQVGVDGIARVLDFGIAKATNRVQETRTDQLKGKVAYMSPEQLAKGPIDRRADVYSASVLLWEALTGQRLFQADDIPSLVYAIIHQPVRPPSAIIPTLSPELDAIVMKGLDRDADKRWSSAREMAEALERVYRPAPPREIGAWVEKAAGEPLAWRMDLVRQIEAHTASPKPPPMRIHSPARPLDMESGIVKSDSVPDGRDVGTEISGERTRFEEEKLRAPEPSMITETEHAPHSRVSRNMLIATGAVLLVAVILFALRWYQVQELAAEAPTVEPSPAPSGGTAPTESAIVIGTATASALPSAAPVTKVQTVSAPRVTRGSECDVPFTVDARGVRRPKPQCAPKK</sequence>
<dbReference type="PATRIC" id="fig|1391654.3.peg.3770"/>
<reference evidence="8 9" key="1">
    <citation type="submission" date="2015-08" db="EMBL/GenBank/DDBJ databases">
        <authorList>
            <person name="Babu N.S."/>
            <person name="Beckwith C.J."/>
            <person name="Beseler K.G."/>
            <person name="Brison A."/>
            <person name="Carone J.V."/>
            <person name="Caskin T.P."/>
            <person name="Diamond M."/>
            <person name="Durham M.E."/>
            <person name="Foxe J.M."/>
            <person name="Go M."/>
            <person name="Henderson B.A."/>
            <person name="Jones I.B."/>
            <person name="McGettigan J.A."/>
            <person name="Micheletti S.J."/>
            <person name="Nasrallah M.E."/>
            <person name="Ortiz D."/>
            <person name="Piller C.R."/>
            <person name="Privatt S.R."/>
            <person name="Schneider S.L."/>
            <person name="Sharp S."/>
            <person name="Smith T.C."/>
            <person name="Stanton J.D."/>
            <person name="Ullery H.E."/>
            <person name="Wilson R.J."/>
            <person name="Serrano M.G."/>
            <person name="Buck G."/>
            <person name="Lee V."/>
            <person name="Wang Y."/>
            <person name="Carvalho R."/>
            <person name="Voegtly L."/>
            <person name="Shi R."/>
            <person name="Duckworth R."/>
            <person name="Johnson A."/>
            <person name="Loviza R."/>
            <person name="Walstead R."/>
            <person name="Shah Z."/>
            <person name="Kiflezghi M."/>
            <person name="Wade K."/>
            <person name="Ball S.L."/>
            <person name="Bradley K.W."/>
            <person name="Asai D.J."/>
            <person name="Bowman C.A."/>
            <person name="Russell D.A."/>
            <person name="Pope W.H."/>
            <person name="Jacobs-Sera D."/>
            <person name="Hendrix R.W."/>
            <person name="Hatfull G.F."/>
        </authorList>
    </citation>
    <scope>NUCLEOTIDE SEQUENCE [LARGE SCALE GENOMIC DNA]</scope>
    <source>
        <strain evidence="8 9">DSM 27648</strain>
    </source>
</reference>
<evidence type="ECO:0000256" key="4">
    <source>
        <dbReference type="ARBA" id="ARBA00022840"/>
    </source>
</evidence>
<evidence type="ECO:0000256" key="6">
    <source>
        <dbReference type="SAM" id="Phobius"/>
    </source>
</evidence>
<dbReference type="GO" id="GO:0005524">
    <property type="term" value="F:ATP binding"/>
    <property type="evidence" value="ECO:0007669"/>
    <property type="project" value="UniProtKB-KW"/>
</dbReference>
<evidence type="ECO:0000256" key="5">
    <source>
        <dbReference type="SAM" id="MobiDB-lite"/>
    </source>
</evidence>
<organism evidence="8 9">
    <name type="scientific">Labilithrix luteola</name>
    <dbReference type="NCBI Taxonomy" id="1391654"/>
    <lineage>
        <taxon>Bacteria</taxon>
        <taxon>Pseudomonadati</taxon>
        <taxon>Myxococcota</taxon>
        <taxon>Polyangia</taxon>
        <taxon>Polyangiales</taxon>
        <taxon>Labilitrichaceae</taxon>
        <taxon>Labilithrix</taxon>
    </lineage>
</organism>
<gene>
    <name evidence="8" type="ORF">AKJ09_03718</name>
</gene>
<proteinExistence type="predicted"/>
<protein>
    <submittedName>
        <fullName evidence="8">Serine/threonine protein kinase</fullName>
    </submittedName>
</protein>
<feature type="region of interest" description="Disordered" evidence="5">
    <location>
        <begin position="367"/>
        <end position="389"/>
    </location>
</feature>
<dbReference type="RefSeq" id="WP_146648264.1">
    <property type="nucleotide sequence ID" value="NZ_CP012333.1"/>
</dbReference>
<name>A0A0K1PVA0_9BACT</name>
<keyword evidence="8" id="KW-0723">Serine/threonine-protein kinase</keyword>
<keyword evidence="9" id="KW-1185">Reference proteome</keyword>
<dbReference type="Gene3D" id="1.10.510.10">
    <property type="entry name" value="Transferase(Phosphotransferase) domain 1"/>
    <property type="match status" value="1"/>
</dbReference>
<evidence type="ECO:0000256" key="3">
    <source>
        <dbReference type="ARBA" id="ARBA00022777"/>
    </source>
</evidence>
<dbReference type="InterPro" id="IPR000719">
    <property type="entry name" value="Prot_kinase_dom"/>
</dbReference>
<evidence type="ECO:0000256" key="1">
    <source>
        <dbReference type="ARBA" id="ARBA00022679"/>
    </source>
</evidence>
<dbReference type="PANTHER" id="PTHR43289">
    <property type="entry name" value="MITOGEN-ACTIVATED PROTEIN KINASE KINASE KINASE 20-RELATED"/>
    <property type="match status" value="1"/>
</dbReference>
<keyword evidence="3 8" id="KW-0418">Kinase</keyword>
<dbReference type="AlphaFoldDB" id="A0A0K1PVA0"/>
<evidence type="ECO:0000313" key="8">
    <source>
        <dbReference type="EMBL" id="AKU97054.1"/>
    </source>
</evidence>
<keyword evidence="6" id="KW-0472">Membrane</keyword>
<keyword evidence="2" id="KW-0547">Nucleotide-binding</keyword>
<dbReference type="Proteomes" id="UP000064967">
    <property type="component" value="Chromosome"/>
</dbReference>
<accession>A0A0K1PVA0</accession>
<dbReference type="GO" id="GO:0004674">
    <property type="term" value="F:protein serine/threonine kinase activity"/>
    <property type="evidence" value="ECO:0007669"/>
    <property type="project" value="UniProtKB-KW"/>
</dbReference>
<evidence type="ECO:0000256" key="2">
    <source>
        <dbReference type="ARBA" id="ARBA00022741"/>
    </source>
</evidence>
<dbReference type="KEGG" id="llu:AKJ09_03718"/>
<dbReference type="STRING" id="1391654.AKJ09_03718"/>
<dbReference type="EMBL" id="CP012333">
    <property type="protein sequence ID" value="AKU97054.1"/>
    <property type="molecule type" value="Genomic_DNA"/>
</dbReference>
<dbReference type="Pfam" id="PF00069">
    <property type="entry name" value="Pkinase"/>
    <property type="match status" value="1"/>
</dbReference>